<dbReference type="EMBL" id="JAHHUM010002312">
    <property type="protein sequence ID" value="KAK5605183.1"/>
    <property type="molecule type" value="Genomic_DNA"/>
</dbReference>
<proteinExistence type="predicted"/>
<keyword evidence="2" id="KW-1185">Reference proteome</keyword>
<accession>A0AAV9R5W4</accession>
<gene>
    <name evidence="1" type="ORF">CRENBAI_023329</name>
</gene>
<name>A0AAV9R5W4_9TELE</name>
<protein>
    <submittedName>
        <fullName evidence="1">Uncharacterized protein</fullName>
    </submittedName>
</protein>
<comment type="caution">
    <text evidence="1">The sequence shown here is derived from an EMBL/GenBank/DDBJ whole genome shotgun (WGS) entry which is preliminary data.</text>
</comment>
<reference evidence="1 2" key="1">
    <citation type="submission" date="2021-06" db="EMBL/GenBank/DDBJ databases">
        <authorList>
            <person name="Palmer J.M."/>
        </authorList>
    </citation>
    <scope>NUCLEOTIDE SEQUENCE [LARGE SCALE GENOMIC DNA]</scope>
    <source>
        <strain evidence="1 2">MEX-2019</strain>
        <tissue evidence="1">Muscle</tissue>
    </source>
</reference>
<sequence length="73" mass="8205">MSSNLPTIWTQHNAGLFVEDTWKTMLCGNEGHQVTKWLLHPHLSDSEFGGNCTFILAQDTYPFPPVDKGEEGE</sequence>
<evidence type="ECO:0000313" key="2">
    <source>
        <dbReference type="Proteomes" id="UP001311232"/>
    </source>
</evidence>
<organism evidence="1 2">
    <name type="scientific">Crenichthys baileyi</name>
    <name type="common">White River springfish</name>
    <dbReference type="NCBI Taxonomy" id="28760"/>
    <lineage>
        <taxon>Eukaryota</taxon>
        <taxon>Metazoa</taxon>
        <taxon>Chordata</taxon>
        <taxon>Craniata</taxon>
        <taxon>Vertebrata</taxon>
        <taxon>Euteleostomi</taxon>
        <taxon>Actinopterygii</taxon>
        <taxon>Neopterygii</taxon>
        <taxon>Teleostei</taxon>
        <taxon>Neoteleostei</taxon>
        <taxon>Acanthomorphata</taxon>
        <taxon>Ovalentaria</taxon>
        <taxon>Atherinomorphae</taxon>
        <taxon>Cyprinodontiformes</taxon>
        <taxon>Goodeidae</taxon>
        <taxon>Crenichthys</taxon>
    </lineage>
</organism>
<dbReference type="Proteomes" id="UP001311232">
    <property type="component" value="Unassembled WGS sequence"/>
</dbReference>
<evidence type="ECO:0000313" key="1">
    <source>
        <dbReference type="EMBL" id="KAK5605183.1"/>
    </source>
</evidence>
<dbReference type="AlphaFoldDB" id="A0AAV9R5W4"/>